<organism evidence="1 2">
    <name type="scientific">Bacillus cereus HuB4-4</name>
    <dbReference type="NCBI Taxonomy" id="1053211"/>
    <lineage>
        <taxon>Bacteria</taxon>
        <taxon>Bacillati</taxon>
        <taxon>Bacillota</taxon>
        <taxon>Bacilli</taxon>
        <taxon>Bacillales</taxon>
        <taxon>Bacillaceae</taxon>
        <taxon>Bacillus</taxon>
        <taxon>Bacillus cereus group</taxon>
    </lineage>
</organism>
<proteinExistence type="predicted"/>
<evidence type="ECO:0000313" key="1">
    <source>
        <dbReference type="EMBL" id="EOP78873.1"/>
    </source>
</evidence>
<dbReference type="EMBL" id="AHEF01000104">
    <property type="protein sequence ID" value="EOP78873.1"/>
    <property type="molecule type" value="Genomic_DNA"/>
</dbReference>
<sequence length="80" mass="9263">MGIVATFHFVSGLKRSTIIKAKDVDEASLIISNKFYQRVGHAVFELMKKEEGDNFEKISDKVELFEVFCDHVMFIDYEVQ</sequence>
<comment type="caution">
    <text evidence="1">The sequence shown here is derived from an EMBL/GenBank/DDBJ whole genome shotgun (WGS) entry which is preliminary data.</text>
</comment>
<protein>
    <submittedName>
        <fullName evidence="1">Uncharacterized protein</fullName>
    </submittedName>
</protein>
<reference evidence="1 2" key="1">
    <citation type="submission" date="2012-12" db="EMBL/GenBank/DDBJ databases">
        <title>The Genome Sequence of Bacillus cereus HuB4-4.</title>
        <authorList>
            <consortium name="The Broad Institute Genome Sequencing Platform"/>
            <consortium name="The Broad Institute Genome Sequencing Center for Infectious Disease"/>
            <person name="Feldgarden M."/>
            <person name="Van der Auwera G.A."/>
            <person name="Mahillon J."/>
            <person name="Duprez V."/>
            <person name="Timmery S."/>
            <person name="Mattelet C."/>
            <person name="Dierick K."/>
            <person name="Sun M."/>
            <person name="Yu Z."/>
            <person name="Zhu L."/>
            <person name="Hu X."/>
            <person name="Shank E.B."/>
            <person name="Swiecicka I."/>
            <person name="Hansen B.M."/>
            <person name="Andrup L."/>
            <person name="Walker B."/>
            <person name="Young S.K."/>
            <person name="Zeng Q."/>
            <person name="Gargeya S."/>
            <person name="Fitzgerald M."/>
            <person name="Haas B."/>
            <person name="Abouelleil A."/>
            <person name="Alvarado L."/>
            <person name="Arachchi H.M."/>
            <person name="Berlin A.M."/>
            <person name="Chapman S.B."/>
            <person name="Dewar J."/>
            <person name="Goldberg J."/>
            <person name="Griggs A."/>
            <person name="Gujja S."/>
            <person name="Hansen M."/>
            <person name="Howarth C."/>
            <person name="Imamovic A."/>
            <person name="Larimer J."/>
            <person name="McCowan C."/>
            <person name="Murphy C."/>
            <person name="Neiman D."/>
            <person name="Pearson M."/>
            <person name="Priest M."/>
            <person name="Roberts A."/>
            <person name="Saif S."/>
            <person name="Shea T."/>
            <person name="Sisk P."/>
            <person name="Sykes S."/>
            <person name="Wortman J."/>
            <person name="Nusbaum C."/>
            <person name="Birren B."/>
        </authorList>
    </citation>
    <scope>NUCLEOTIDE SEQUENCE [LARGE SCALE GENOMIC DNA]</scope>
    <source>
        <strain evidence="1 2">HuB4-4</strain>
    </source>
</reference>
<gene>
    <name evidence="1" type="ORF">IGM_06480</name>
</gene>
<name>A0A9W5VI99_BACCE</name>
<dbReference type="Proteomes" id="UP000014009">
    <property type="component" value="Unassembled WGS sequence"/>
</dbReference>
<dbReference type="AlphaFoldDB" id="A0A9W5VI99"/>
<evidence type="ECO:0000313" key="2">
    <source>
        <dbReference type="Proteomes" id="UP000014009"/>
    </source>
</evidence>
<accession>A0A9W5VI99</accession>
<dbReference type="RefSeq" id="WP_016099526.1">
    <property type="nucleotide sequence ID" value="NZ_KB976548.1"/>
</dbReference>
<dbReference type="SUPFAM" id="SSF47587">
    <property type="entry name" value="Domain of poly(ADP-ribose) polymerase"/>
    <property type="match status" value="1"/>
</dbReference>
<dbReference type="InterPro" id="IPR036616">
    <property type="entry name" value="Poly(ADP-ribose)pol_reg_dom_sf"/>
</dbReference>
<dbReference type="GO" id="GO:0003950">
    <property type="term" value="F:NAD+ poly-ADP-ribosyltransferase activity"/>
    <property type="evidence" value="ECO:0007669"/>
    <property type="project" value="InterPro"/>
</dbReference>